<dbReference type="AlphaFoldDB" id="A0A3S4YHK3"/>
<dbReference type="RefSeq" id="WP_197721505.1">
    <property type="nucleotide sequence ID" value="NZ_LR134529.1"/>
</dbReference>
<organism evidence="1 2">
    <name type="scientific">Bartonella vinsonii</name>
    <name type="common">Rochalimaea vinsonii</name>
    <dbReference type="NCBI Taxonomy" id="33047"/>
    <lineage>
        <taxon>Bacteria</taxon>
        <taxon>Pseudomonadati</taxon>
        <taxon>Pseudomonadota</taxon>
        <taxon>Alphaproteobacteria</taxon>
        <taxon>Hyphomicrobiales</taxon>
        <taxon>Bartonellaceae</taxon>
        <taxon>Bartonella</taxon>
    </lineage>
</organism>
<dbReference type="Proteomes" id="UP000274201">
    <property type="component" value="Chromosome"/>
</dbReference>
<evidence type="ECO:0000313" key="1">
    <source>
        <dbReference type="EMBL" id="VEJ45773.1"/>
    </source>
</evidence>
<proteinExistence type="predicted"/>
<dbReference type="EMBL" id="LR134529">
    <property type="protein sequence ID" value="VEJ45773.1"/>
    <property type="molecule type" value="Genomic_DNA"/>
</dbReference>
<gene>
    <name evidence="1" type="ORF">NCTC12905_01442</name>
</gene>
<protein>
    <recommendedName>
        <fullName evidence="3">Prophage minor tail protein Z (GPZ)</fullName>
    </recommendedName>
</protein>
<sequence>MKLIIRQKWYLQQLKDTFTSLQAPRLNWALRNALNTAAKQVERFAEKQIADVTSAKSKRIKRGVYIKEKATAKLLETNIIGSGTPIPLKFFQARETKRGVTYKMFGKKEILPHAFIKGGSFPKRVELKKLNGNVFQRVDGDQFPIAKQEGPSIAGVMSKPDIANDIAEYANERLIKNIQYQLARQEYAANKKAK</sequence>
<accession>A0A3S4YHK3</accession>
<evidence type="ECO:0008006" key="3">
    <source>
        <dbReference type="Google" id="ProtNLM"/>
    </source>
</evidence>
<evidence type="ECO:0000313" key="2">
    <source>
        <dbReference type="Proteomes" id="UP000274201"/>
    </source>
</evidence>
<dbReference type="STRING" id="1094497.BVwin_10930"/>
<reference evidence="1 2" key="1">
    <citation type="submission" date="2018-12" db="EMBL/GenBank/DDBJ databases">
        <authorList>
            <consortium name="Pathogen Informatics"/>
        </authorList>
    </citation>
    <scope>NUCLEOTIDE SEQUENCE [LARGE SCALE GENOMIC DNA]</scope>
    <source>
        <strain evidence="1 2">NCTC12905</strain>
    </source>
</reference>
<name>A0A3S4YHK3_BARVI</name>